<reference evidence="3" key="1">
    <citation type="journal article" date="2020" name="Nature">
        <title>Giant virus diversity and host interactions through global metagenomics.</title>
        <authorList>
            <person name="Schulz F."/>
            <person name="Roux S."/>
            <person name="Paez-Espino D."/>
            <person name="Jungbluth S."/>
            <person name="Walsh D.A."/>
            <person name="Denef V.J."/>
            <person name="McMahon K.D."/>
            <person name="Konstantinidis K.T."/>
            <person name="Eloe-Fadrosh E.A."/>
            <person name="Kyrpides N.C."/>
            <person name="Woyke T."/>
        </authorList>
    </citation>
    <scope>NUCLEOTIDE SEQUENCE</scope>
    <source>
        <strain evidence="3">GVMAG-S-1035085-51</strain>
    </source>
</reference>
<organism evidence="3">
    <name type="scientific">viral metagenome</name>
    <dbReference type="NCBI Taxonomy" id="1070528"/>
    <lineage>
        <taxon>unclassified sequences</taxon>
        <taxon>metagenomes</taxon>
        <taxon>organismal metagenomes</taxon>
    </lineage>
</organism>
<dbReference type="Pfam" id="PF08241">
    <property type="entry name" value="Methyltransf_11"/>
    <property type="match status" value="1"/>
</dbReference>
<dbReference type="EMBL" id="MN740613">
    <property type="protein sequence ID" value="QHU35830.1"/>
    <property type="molecule type" value="Genomic_DNA"/>
</dbReference>
<name>A0A6C0LZM1_9ZZZZ</name>
<dbReference type="CDD" id="cd02440">
    <property type="entry name" value="AdoMet_MTases"/>
    <property type="match status" value="1"/>
</dbReference>
<dbReference type="InterPro" id="IPR029063">
    <property type="entry name" value="SAM-dependent_MTases_sf"/>
</dbReference>
<sequence length="223" mass="25834">MALYWTNTKIRYISIGLGIIIFLAHWIAYNYANLYSDKNYNNGGWGGESQYLSHQFREDPGLANGLYNFFKHHPNDSILDLGCGNGSYIQYLASKGIKNVKCIDTYESSLRNPKFIQQGDLSKQIDYSVDWIMSFEVGEHIPKQYERIFIENITKNARKGIIMSWAEVGHGGDGHVNELDIDEVIKKITEYGFELDTKMTNSLRMESNKKCYFKRNLLVFRRL</sequence>
<proteinExistence type="predicted"/>
<keyword evidence="1" id="KW-0812">Transmembrane</keyword>
<accession>A0A6C0LZM1</accession>
<dbReference type="AlphaFoldDB" id="A0A6C0LZM1"/>
<feature type="transmembrane region" description="Helical" evidence="1">
    <location>
        <begin position="12"/>
        <end position="32"/>
    </location>
</feature>
<dbReference type="SUPFAM" id="SSF53335">
    <property type="entry name" value="S-adenosyl-L-methionine-dependent methyltransferases"/>
    <property type="match status" value="1"/>
</dbReference>
<dbReference type="Gene3D" id="3.40.50.150">
    <property type="entry name" value="Vaccinia Virus protein VP39"/>
    <property type="match status" value="1"/>
</dbReference>
<dbReference type="GO" id="GO:0008757">
    <property type="term" value="F:S-adenosylmethionine-dependent methyltransferase activity"/>
    <property type="evidence" value="ECO:0007669"/>
    <property type="project" value="InterPro"/>
</dbReference>
<dbReference type="InterPro" id="IPR013216">
    <property type="entry name" value="Methyltransf_11"/>
</dbReference>
<protein>
    <recommendedName>
        <fullName evidence="2">Methyltransferase type 11 domain-containing protein</fullName>
    </recommendedName>
</protein>
<evidence type="ECO:0000256" key="1">
    <source>
        <dbReference type="SAM" id="Phobius"/>
    </source>
</evidence>
<evidence type="ECO:0000313" key="3">
    <source>
        <dbReference type="EMBL" id="QHU35830.1"/>
    </source>
</evidence>
<feature type="domain" description="Methyltransferase type 11" evidence="2">
    <location>
        <begin position="79"/>
        <end position="149"/>
    </location>
</feature>
<evidence type="ECO:0000259" key="2">
    <source>
        <dbReference type="Pfam" id="PF08241"/>
    </source>
</evidence>
<keyword evidence="1" id="KW-0472">Membrane</keyword>
<keyword evidence="1" id="KW-1133">Transmembrane helix</keyword>